<dbReference type="RefSeq" id="WP_169405067.1">
    <property type="nucleotide sequence ID" value="NZ_JAADJU010000013.1"/>
</dbReference>
<protein>
    <submittedName>
        <fullName evidence="3">Helix-turn-helix transcriptional regulator</fullName>
    </submittedName>
</protein>
<reference evidence="3 4" key="2">
    <citation type="submission" date="2020-06" db="EMBL/GenBank/DDBJ databases">
        <title>Polyphasic characterization of a Rahnella strain isolated from tree sap.</title>
        <authorList>
            <person name="Kim I.S."/>
        </authorList>
    </citation>
    <scope>NUCLEOTIDE SEQUENCE [LARGE SCALE GENOMIC DNA]</scope>
    <source>
        <strain evidence="3 4">SAP-1</strain>
    </source>
</reference>
<dbReference type="SUPFAM" id="SSF47413">
    <property type="entry name" value="lambda repressor-like DNA-binding domains"/>
    <property type="match status" value="1"/>
</dbReference>
<dbReference type="Gene3D" id="1.10.260.40">
    <property type="entry name" value="lambda repressor-like DNA-binding domains"/>
    <property type="match status" value="1"/>
</dbReference>
<evidence type="ECO:0000313" key="4">
    <source>
        <dbReference type="Proteomes" id="UP000585363"/>
    </source>
</evidence>
<evidence type="ECO:0000313" key="3">
    <source>
        <dbReference type="EMBL" id="NMP29355.1"/>
    </source>
</evidence>
<dbReference type="AlphaFoldDB" id="A0A848MNJ8"/>
<dbReference type="Proteomes" id="UP000585363">
    <property type="component" value="Unassembled WGS sequence"/>
</dbReference>
<dbReference type="PROSITE" id="PS50943">
    <property type="entry name" value="HTH_CROC1"/>
    <property type="match status" value="1"/>
</dbReference>
<dbReference type="CDD" id="cd00093">
    <property type="entry name" value="HTH_XRE"/>
    <property type="match status" value="1"/>
</dbReference>
<sequence>MKQPEQGSNSVRDTINKIKSRQSLQETSGHDDVASTPVLNNEPKDNLRRQRVSNNSRAIGTQERKSALNAIIKRVLLGELTQGQALKTLRIDVLGMKQDAFAKLVSVSRKTLSEVENDKGNYTSDIINKLFKPFGLQVGLVPSSRHLLATLFNPS</sequence>
<evidence type="ECO:0000256" key="1">
    <source>
        <dbReference type="SAM" id="MobiDB-lite"/>
    </source>
</evidence>
<feature type="compositionally biased region" description="Polar residues" evidence="1">
    <location>
        <begin position="1"/>
        <end position="13"/>
    </location>
</feature>
<feature type="domain" description="HTH cro/C1-type" evidence="2">
    <location>
        <begin position="86"/>
        <end position="141"/>
    </location>
</feature>
<reference evidence="3 4" key="1">
    <citation type="submission" date="2020-01" db="EMBL/GenBank/DDBJ databases">
        <authorList>
            <person name="Lee S.D."/>
        </authorList>
    </citation>
    <scope>NUCLEOTIDE SEQUENCE [LARGE SCALE GENOMIC DNA]</scope>
    <source>
        <strain evidence="3 4">SAP-1</strain>
    </source>
</reference>
<gene>
    <name evidence="3" type="ORF">GW590_21115</name>
</gene>
<name>A0A848MNJ8_9GAMM</name>
<dbReference type="Pfam" id="PF01381">
    <property type="entry name" value="HTH_3"/>
    <property type="match status" value="1"/>
</dbReference>
<feature type="region of interest" description="Disordered" evidence="1">
    <location>
        <begin position="1"/>
        <end position="60"/>
    </location>
</feature>
<accession>A0A848MNJ8</accession>
<organism evidence="3 4">
    <name type="scientific">Rouxiella aceris</name>
    <dbReference type="NCBI Taxonomy" id="2703884"/>
    <lineage>
        <taxon>Bacteria</taxon>
        <taxon>Pseudomonadati</taxon>
        <taxon>Pseudomonadota</taxon>
        <taxon>Gammaproteobacteria</taxon>
        <taxon>Enterobacterales</taxon>
        <taxon>Yersiniaceae</taxon>
        <taxon>Rouxiella</taxon>
    </lineage>
</organism>
<dbReference type="SMART" id="SM00530">
    <property type="entry name" value="HTH_XRE"/>
    <property type="match status" value="1"/>
</dbReference>
<evidence type="ECO:0000259" key="2">
    <source>
        <dbReference type="PROSITE" id="PS50943"/>
    </source>
</evidence>
<dbReference type="EMBL" id="JAADJU010000013">
    <property type="protein sequence ID" value="NMP29355.1"/>
    <property type="molecule type" value="Genomic_DNA"/>
</dbReference>
<dbReference type="InterPro" id="IPR010982">
    <property type="entry name" value="Lambda_DNA-bd_dom_sf"/>
</dbReference>
<dbReference type="GO" id="GO:0003677">
    <property type="term" value="F:DNA binding"/>
    <property type="evidence" value="ECO:0007669"/>
    <property type="project" value="InterPro"/>
</dbReference>
<keyword evidence="4" id="KW-1185">Reference proteome</keyword>
<proteinExistence type="predicted"/>
<dbReference type="InterPro" id="IPR001387">
    <property type="entry name" value="Cro/C1-type_HTH"/>
</dbReference>
<comment type="caution">
    <text evidence="3">The sequence shown here is derived from an EMBL/GenBank/DDBJ whole genome shotgun (WGS) entry which is preliminary data.</text>
</comment>